<keyword evidence="3" id="KW-1133">Transmembrane helix</keyword>
<sequence length="1307" mass="145582">MTYKIGSDPSQLKFAEKLVILNDRTVGMLTRFYNMKKACADPKSRPQFLNDKSLDSAISTIVKRFPIIDIKRNSTAFSCVNEMKGDILKKLSLYYYTFADLLDLKDAILQLFTAMDANQCKLNIVFYFDLTTTFLSLFTNFVSLMVLLSRLDDRKAVLGLYNAAHELMHACSEPSFPRLGQMVVDYEQPMRKLAEDLGLSYRLIGAALDSLREIYFKRNISAEQQRDAALLSLVAHPKQMLYAAQTGTIACEYLSLDTMDQWIIYGLTVCHRLLVDPAHSANLGPLYQRAVQHCLVVHLFRDECIVVQPLVHTVLEHIKQQQQHNHQSQQQHQQQYGMVKQLVGELKDGVHTLHAAGHLHAHRRHFLRMALRELCLLIGDQPGLLGPKCLFVWMGLAYARDEVLWLLRHSELWPQLMQAAFSSKKAMARSGLATIVVDKFLPELLFYMCELRNLVLKHADIIAHYHAEYVAGYDAPLLAEQLHQLSADGAELSDYEALLLRACADALESVKVDGIVVDSRAVRLDWFRFQANSSVSRSAFKLHTHGNLAVALNTAIFHLKQIDDLHALLGETSDLSIYCFHAHLFDAHLRHALDFPVQSRFSIAFAHIATNFENALHEMCPEERDLVIEKGLKTCNSALDELSKKIIEVFGKLCTDKHQMELNQSPHTCARILAATYKLLAAAENDDKCELAQQQKMADERMPGHESIREAGQPVSAGDSTALYLAELCHAIGSAKEIHISKHIFVPREFLYQNLERHLKTSLVRHLRFATATTTSGTAPNVGGGAGPAMAQNDSNTTTANCPMSPHPRRPSEMLAFLCAQMHALQDLDTFLAYDIVCLFRDAMLQQSQREDAHGQETLAEVYSKWYLEVLLRKASTGQLLYSDHLQAFVTSEQPQQQQTSAATGAGALFAESYTDPRELRALAQLIGPYGIKAMEERLVWQIASQITELFKLVRENREALHAARVNFDKPAKLREIVAQLSGCCTASSSSDLNCKENNRRTNHHHHHQHYASSSTSSSVANSSTSLPGSSSACTASTCASTATTAPSAIESLLQRVIIIGEIIAFRDLLFGALNDVLRQRCPFLISSLGSLIDSAADELQKINIGEACAASGFKLDVDLALVNACKQQANNNGLNDVEEHYNIACLLIVFIAIALPKLAQSPHSFFRASLMVTKNNSHTIPLAVNTLVGALFFLHQRGDTGDRMREFLALASSGLLQIVDTFSSSTEQSNNSRHQQQQQHHHQQHQSVYLLLDRLCCQSPWLNYGLLDTCFPYALIRVAHANCCLKEAEGGGAGASAAASRHHKTT</sequence>
<evidence type="ECO:0008006" key="6">
    <source>
        <dbReference type="Google" id="ProtNLM"/>
    </source>
</evidence>
<dbReference type="PANTHER" id="PTHR12093">
    <property type="entry name" value="NCK-ASSOCIATED PROTEIN 1"/>
    <property type="match status" value="1"/>
</dbReference>
<feature type="transmembrane region" description="Helical" evidence="3">
    <location>
        <begin position="124"/>
        <end position="148"/>
    </location>
</feature>
<evidence type="ECO:0000313" key="5">
    <source>
        <dbReference type="Proteomes" id="UP001620645"/>
    </source>
</evidence>
<gene>
    <name evidence="4" type="ORF">niasHS_012588</name>
</gene>
<dbReference type="EMBL" id="JBICCN010000348">
    <property type="protein sequence ID" value="KAL3075758.1"/>
    <property type="molecule type" value="Genomic_DNA"/>
</dbReference>
<accession>A0ABD2IHT3</accession>
<dbReference type="InterPro" id="IPR019137">
    <property type="entry name" value="Nck-associated_protein-1"/>
</dbReference>
<keyword evidence="3" id="KW-0472">Membrane</keyword>
<comment type="caution">
    <text evidence="4">The sequence shown here is derived from an EMBL/GenBank/DDBJ whole genome shotgun (WGS) entry which is preliminary data.</text>
</comment>
<dbReference type="Proteomes" id="UP001620645">
    <property type="component" value="Unassembled WGS sequence"/>
</dbReference>
<proteinExistence type="inferred from homology"/>
<reference evidence="4 5" key="1">
    <citation type="submission" date="2024-10" db="EMBL/GenBank/DDBJ databases">
        <authorList>
            <person name="Kim D."/>
        </authorList>
    </citation>
    <scope>NUCLEOTIDE SEQUENCE [LARGE SCALE GENOMIC DNA]</scope>
    <source>
        <strain evidence="4">Taebaek</strain>
    </source>
</reference>
<feature type="compositionally biased region" description="Basic residues" evidence="2">
    <location>
        <begin position="1001"/>
        <end position="1010"/>
    </location>
</feature>
<comment type="similarity">
    <text evidence="1">Belongs to the HEM-1/HEM-2 family.</text>
</comment>
<evidence type="ECO:0000256" key="2">
    <source>
        <dbReference type="SAM" id="MobiDB-lite"/>
    </source>
</evidence>
<evidence type="ECO:0000313" key="4">
    <source>
        <dbReference type="EMBL" id="KAL3075758.1"/>
    </source>
</evidence>
<feature type="region of interest" description="Disordered" evidence="2">
    <location>
        <begin position="996"/>
        <end position="1024"/>
    </location>
</feature>
<protein>
    <recommendedName>
        <fullName evidence="6">Nck-associated protein 1</fullName>
    </recommendedName>
</protein>
<keyword evidence="5" id="KW-1185">Reference proteome</keyword>
<keyword evidence="3" id="KW-0812">Transmembrane</keyword>
<name>A0ABD2IHT3_HETSC</name>
<dbReference type="PANTHER" id="PTHR12093:SF10">
    <property type="entry name" value="MEMBRANE-ASSOCIATED PROTEIN HEM"/>
    <property type="match status" value="1"/>
</dbReference>
<organism evidence="4 5">
    <name type="scientific">Heterodera schachtii</name>
    <name type="common">Sugarbeet cyst nematode worm</name>
    <name type="synonym">Tylenchus schachtii</name>
    <dbReference type="NCBI Taxonomy" id="97005"/>
    <lineage>
        <taxon>Eukaryota</taxon>
        <taxon>Metazoa</taxon>
        <taxon>Ecdysozoa</taxon>
        <taxon>Nematoda</taxon>
        <taxon>Chromadorea</taxon>
        <taxon>Rhabditida</taxon>
        <taxon>Tylenchina</taxon>
        <taxon>Tylenchomorpha</taxon>
        <taxon>Tylenchoidea</taxon>
        <taxon>Heteroderidae</taxon>
        <taxon>Heteroderinae</taxon>
        <taxon>Heterodera</taxon>
    </lineage>
</organism>
<feature type="compositionally biased region" description="Low complexity" evidence="2">
    <location>
        <begin position="1011"/>
        <end position="1024"/>
    </location>
</feature>
<evidence type="ECO:0000256" key="1">
    <source>
        <dbReference type="ARBA" id="ARBA00037947"/>
    </source>
</evidence>
<dbReference type="Pfam" id="PF09735">
    <property type="entry name" value="Nckap1"/>
    <property type="match status" value="1"/>
</dbReference>
<evidence type="ECO:0000256" key="3">
    <source>
        <dbReference type="SAM" id="Phobius"/>
    </source>
</evidence>